<comment type="caution">
    <text evidence="1">The sequence shown here is derived from an EMBL/GenBank/DDBJ whole genome shotgun (WGS) entry which is preliminary data.</text>
</comment>
<dbReference type="RefSeq" id="WP_171607812.1">
    <property type="nucleotide sequence ID" value="NZ_WHPF01000006.1"/>
</dbReference>
<dbReference type="EMBL" id="WHPF01000006">
    <property type="protein sequence ID" value="NNV55883.1"/>
    <property type="molecule type" value="Genomic_DNA"/>
</dbReference>
<dbReference type="AlphaFoldDB" id="A0A8J8FFH4"/>
<reference evidence="1" key="1">
    <citation type="submission" date="2019-10" db="EMBL/GenBank/DDBJ databases">
        <title>Draft genome sequence of Panacibacter sp. KCS-6.</title>
        <authorList>
            <person name="Yim K.J."/>
        </authorList>
    </citation>
    <scope>NUCLEOTIDE SEQUENCE</scope>
    <source>
        <strain evidence="1">KCS-6</strain>
    </source>
</reference>
<name>A0A8J8FFH4_9BACT</name>
<evidence type="ECO:0000313" key="2">
    <source>
        <dbReference type="Proteomes" id="UP000598971"/>
    </source>
</evidence>
<protein>
    <submittedName>
        <fullName evidence="1">Uncharacterized protein</fullName>
    </submittedName>
</protein>
<accession>A0A8J8FFH4</accession>
<sequence length="75" mass="8692">MGKKSKKSLPHNWRLLVQQELKYQGVTIETQKLTDLKLGRVTDEELTKKILPILKTIKARHQKKLKLSQQLKAAC</sequence>
<proteinExistence type="predicted"/>
<keyword evidence="2" id="KW-1185">Reference proteome</keyword>
<organism evidence="1 2">
    <name type="scientific">Limnovirga soli</name>
    <dbReference type="NCBI Taxonomy" id="2656915"/>
    <lineage>
        <taxon>Bacteria</taxon>
        <taxon>Pseudomonadati</taxon>
        <taxon>Bacteroidota</taxon>
        <taxon>Chitinophagia</taxon>
        <taxon>Chitinophagales</taxon>
        <taxon>Chitinophagaceae</taxon>
        <taxon>Limnovirga</taxon>
    </lineage>
</organism>
<evidence type="ECO:0000313" key="1">
    <source>
        <dbReference type="EMBL" id="NNV55883.1"/>
    </source>
</evidence>
<dbReference type="Proteomes" id="UP000598971">
    <property type="component" value="Unassembled WGS sequence"/>
</dbReference>
<gene>
    <name evidence="1" type="ORF">GD597_10470</name>
</gene>